<reference evidence="2" key="1">
    <citation type="submission" date="2018-05" db="EMBL/GenBank/DDBJ databases">
        <authorList>
            <person name="Lanie J.A."/>
            <person name="Ng W.-L."/>
            <person name="Kazmierczak K.M."/>
            <person name="Andrzejewski T.M."/>
            <person name="Davidsen T.M."/>
            <person name="Wayne K.J."/>
            <person name="Tettelin H."/>
            <person name="Glass J.I."/>
            <person name="Rusch D."/>
            <person name="Podicherti R."/>
            <person name="Tsui H.-C.T."/>
            <person name="Winkler M.E."/>
        </authorList>
    </citation>
    <scope>NUCLEOTIDE SEQUENCE</scope>
</reference>
<sequence>MILAATTVACGDGVVPDEGGHASADHHDGGHSHDGMVDLSGLPNPPNLTIVATPDGPGTVALEITVDGLELVPVDPPQEHQAGQGHAHVTVDGTSVAMVAETHYRLTGLSSGSHVLEVSLSSNDHRGYMVDGKPISVSMTLVVDAGVDRVPDHRFELEVVGGKIVGGPPRLEVAVGDLVEVTVRSDAADYVHLHVYDVSMAVHPGVPAILRMVAAIPGVFEAEMHGSGLRVFELQVS</sequence>
<name>A0A382ET91_9ZZZZ</name>
<dbReference type="AlphaFoldDB" id="A0A382ET91"/>
<dbReference type="InterPro" id="IPR008972">
    <property type="entry name" value="Cupredoxin"/>
</dbReference>
<dbReference type="SUPFAM" id="SSF49503">
    <property type="entry name" value="Cupredoxins"/>
    <property type="match status" value="1"/>
</dbReference>
<feature type="compositionally biased region" description="Basic and acidic residues" evidence="1">
    <location>
        <begin position="18"/>
        <end position="36"/>
    </location>
</feature>
<protein>
    <recommendedName>
        <fullName evidence="3">DUF4399 domain-containing protein</fullName>
    </recommendedName>
</protein>
<accession>A0A382ET91</accession>
<evidence type="ECO:0000313" key="2">
    <source>
        <dbReference type="EMBL" id="SVB53354.1"/>
    </source>
</evidence>
<organism evidence="2">
    <name type="scientific">marine metagenome</name>
    <dbReference type="NCBI Taxonomy" id="408172"/>
    <lineage>
        <taxon>unclassified sequences</taxon>
        <taxon>metagenomes</taxon>
        <taxon>ecological metagenomes</taxon>
    </lineage>
</organism>
<gene>
    <name evidence="2" type="ORF">METZ01_LOCUS206208</name>
</gene>
<evidence type="ECO:0008006" key="3">
    <source>
        <dbReference type="Google" id="ProtNLM"/>
    </source>
</evidence>
<feature type="region of interest" description="Disordered" evidence="1">
    <location>
        <begin position="16"/>
        <end position="48"/>
    </location>
</feature>
<dbReference type="EMBL" id="UINC01045963">
    <property type="protein sequence ID" value="SVB53354.1"/>
    <property type="molecule type" value="Genomic_DNA"/>
</dbReference>
<proteinExistence type="predicted"/>
<evidence type="ECO:0000256" key="1">
    <source>
        <dbReference type="SAM" id="MobiDB-lite"/>
    </source>
</evidence>